<feature type="region of interest" description="Disordered" evidence="1">
    <location>
        <begin position="28"/>
        <end position="106"/>
    </location>
</feature>
<feature type="non-terminal residue" evidence="2">
    <location>
        <position position="1"/>
    </location>
</feature>
<gene>
    <name evidence="2" type="ORF">F5X68DRAFT_196561</name>
</gene>
<name>A0A9P8VK65_9PEZI</name>
<sequence length="106" mass="11757">MRLRPRRFVRLTMSPCPAFKLNLAIFLTAPTSTGRPSGTGTRSSWRRSPPTTPSCPCSTPRSPRPPPRSRLAASRVTSTPLRTITSRTPTTTTRTTTRRRSTAMTE</sequence>
<keyword evidence="3" id="KW-1185">Reference proteome</keyword>
<feature type="compositionally biased region" description="Low complexity" evidence="1">
    <location>
        <begin position="77"/>
        <end position="95"/>
    </location>
</feature>
<evidence type="ECO:0000313" key="2">
    <source>
        <dbReference type="EMBL" id="KAH6697035.1"/>
    </source>
</evidence>
<feature type="compositionally biased region" description="Basic residues" evidence="1">
    <location>
        <begin position="96"/>
        <end position="106"/>
    </location>
</feature>
<proteinExistence type="predicted"/>
<dbReference type="AlphaFoldDB" id="A0A9P8VK65"/>
<accession>A0A9P8VK65</accession>
<comment type="caution">
    <text evidence="2">The sequence shown here is derived from an EMBL/GenBank/DDBJ whole genome shotgun (WGS) entry which is preliminary data.</text>
</comment>
<evidence type="ECO:0000313" key="3">
    <source>
        <dbReference type="Proteomes" id="UP000770015"/>
    </source>
</evidence>
<evidence type="ECO:0000256" key="1">
    <source>
        <dbReference type="SAM" id="MobiDB-lite"/>
    </source>
</evidence>
<feature type="compositionally biased region" description="Low complexity" evidence="1">
    <location>
        <begin position="30"/>
        <end position="61"/>
    </location>
</feature>
<protein>
    <submittedName>
        <fullName evidence="2">Uncharacterized protein</fullName>
    </submittedName>
</protein>
<organism evidence="2 3">
    <name type="scientific">Plectosphaerella plurivora</name>
    <dbReference type="NCBI Taxonomy" id="936078"/>
    <lineage>
        <taxon>Eukaryota</taxon>
        <taxon>Fungi</taxon>
        <taxon>Dikarya</taxon>
        <taxon>Ascomycota</taxon>
        <taxon>Pezizomycotina</taxon>
        <taxon>Sordariomycetes</taxon>
        <taxon>Hypocreomycetidae</taxon>
        <taxon>Glomerellales</taxon>
        <taxon>Plectosphaerellaceae</taxon>
        <taxon>Plectosphaerella</taxon>
    </lineage>
</organism>
<reference evidence="2" key="1">
    <citation type="journal article" date="2021" name="Nat. Commun.">
        <title>Genetic determinants of endophytism in the Arabidopsis root mycobiome.</title>
        <authorList>
            <person name="Mesny F."/>
            <person name="Miyauchi S."/>
            <person name="Thiergart T."/>
            <person name="Pickel B."/>
            <person name="Atanasova L."/>
            <person name="Karlsson M."/>
            <person name="Huettel B."/>
            <person name="Barry K.W."/>
            <person name="Haridas S."/>
            <person name="Chen C."/>
            <person name="Bauer D."/>
            <person name="Andreopoulos W."/>
            <person name="Pangilinan J."/>
            <person name="LaButti K."/>
            <person name="Riley R."/>
            <person name="Lipzen A."/>
            <person name="Clum A."/>
            <person name="Drula E."/>
            <person name="Henrissat B."/>
            <person name="Kohler A."/>
            <person name="Grigoriev I.V."/>
            <person name="Martin F.M."/>
            <person name="Hacquard S."/>
        </authorList>
    </citation>
    <scope>NUCLEOTIDE SEQUENCE</scope>
    <source>
        <strain evidence="2">MPI-SDFR-AT-0117</strain>
    </source>
</reference>
<dbReference type="EMBL" id="JAGSXJ010000001">
    <property type="protein sequence ID" value="KAH6697035.1"/>
    <property type="molecule type" value="Genomic_DNA"/>
</dbReference>
<dbReference type="Proteomes" id="UP000770015">
    <property type="component" value="Unassembled WGS sequence"/>
</dbReference>